<protein>
    <submittedName>
        <fullName evidence="1">Uncharacterized protein</fullName>
    </submittedName>
</protein>
<dbReference type="AlphaFoldDB" id="A0A2V4C035"/>
<evidence type="ECO:0000313" key="1">
    <source>
        <dbReference type="EMBL" id="PXY44242.1"/>
    </source>
</evidence>
<gene>
    <name evidence="1" type="ORF">DMB68_17605</name>
</gene>
<keyword evidence="2" id="KW-1185">Reference proteome</keyword>
<name>A0A2V4C035_9FLAO</name>
<comment type="caution">
    <text evidence="1">The sequence shown here is derived from an EMBL/GenBank/DDBJ whole genome shotgun (WGS) entry which is preliminary data.</text>
</comment>
<dbReference type="Proteomes" id="UP000247681">
    <property type="component" value="Unassembled WGS sequence"/>
</dbReference>
<reference evidence="1 2" key="1">
    <citation type="submission" date="2018-05" db="EMBL/GenBank/DDBJ databases">
        <title>Flavobacterium sp. strain IMCC34758, incomplete genome.</title>
        <authorList>
            <person name="Joung Y."/>
        </authorList>
    </citation>
    <scope>NUCLEOTIDE SEQUENCE [LARGE SCALE GENOMIC DNA]</scope>
    <source>
        <strain evidence="1 2">IMCC34758</strain>
    </source>
</reference>
<dbReference type="OrthoDB" id="1262274at2"/>
<evidence type="ECO:0000313" key="2">
    <source>
        <dbReference type="Proteomes" id="UP000247681"/>
    </source>
</evidence>
<sequence length="75" mass="8753">MNTGFLGSEGFAVEKLGLNGNRYSKEQEDYKFLNLEKTKEYLFFNSEKHKIDYNKGDTIISKIDSNHIVLFINEK</sequence>
<dbReference type="RefSeq" id="WP_110347937.1">
    <property type="nucleotide sequence ID" value="NZ_QJHL01000004.1"/>
</dbReference>
<accession>A0A2V4C035</accession>
<proteinExistence type="predicted"/>
<dbReference type="EMBL" id="QJHL01000004">
    <property type="protein sequence ID" value="PXY44242.1"/>
    <property type="molecule type" value="Genomic_DNA"/>
</dbReference>
<organism evidence="1 2">
    <name type="scientific">Flavobacterium hydrophilum</name>
    <dbReference type="NCBI Taxonomy" id="2211445"/>
    <lineage>
        <taxon>Bacteria</taxon>
        <taxon>Pseudomonadati</taxon>
        <taxon>Bacteroidota</taxon>
        <taxon>Flavobacteriia</taxon>
        <taxon>Flavobacteriales</taxon>
        <taxon>Flavobacteriaceae</taxon>
        <taxon>Flavobacterium</taxon>
    </lineage>
</organism>